<accession>A0AAE4VM04</accession>
<evidence type="ECO:0000313" key="3">
    <source>
        <dbReference type="EMBL" id="MDZ5761336.1"/>
    </source>
</evidence>
<proteinExistence type="inferred from homology"/>
<dbReference type="RefSeq" id="WP_322498765.1">
    <property type="nucleotide sequence ID" value="NZ_JARGYU010000002.1"/>
</dbReference>
<dbReference type="EMBL" id="JARGYU010000002">
    <property type="protein sequence ID" value="MDZ5761336.1"/>
    <property type="molecule type" value="Genomic_DNA"/>
</dbReference>
<keyword evidence="3" id="KW-0449">Lipoprotein</keyword>
<dbReference type="PANTHER" id="PTHR30035:SF3">
    <property type="entry name" value="INTERMEMBRANE PHOSPHOLIPID TRANSPORT SYSTEM LIPOPROTEIN MLAA"/>
    <property type="match status" value="1"/>
</dbReference>
<dbReference type="Proteomes" id="UP001289135">
    <property type="component" value="Unassembled WGS sequence"/>
</dbReference>
<evidence type="ECO:0000313" key="4">
    <source>
        <dbReference type="Proteomes" id="UP001289135"/>
    </source>
</evidence>
<evidence type="ECO:0000256" key="1">
    <source>
        <dbReference type="ARBA" id="ARBA00010634"/>
    </source>
</evidence>
<keyword evidence="4" id="KW-1185">Reference proteome</keyword>
<dbReference type="Pfam" id="PF04333">
    <property type="entry name" value="MlaA"/>
    <property type="match status" value="1"/>
</dbReference>
<sequence>MNFNIKSLNKIIIVFIIIFIKTIHIDINSARAKDLTNNKEILMSDNPFATDDKCYIYSQTLISDIPDPWEKYNRKIWIFNKKLNRFIVIPIIKVYRGVLFHQNMRDGMSNFLNNLNEPLYMLNYLLQGEIRSFFSSFNRFILNSTVGILGFSDFASKHGLKRQKSTFGDTFLKFGGKQCNYIILPLLGPHSMTRAIGLGFDIAFYPIDILVSETITSTLLGLNIINIGNNVLNKEYDQLNFIDDYSVVKSTYTQYYTYNY</sequence>
<gene>
    <name evidence="3" type="ORF">Lyticum_00508</name>
</gene>
<reference evidence="3" key="1">
    <citation type="submission" date="2023-02" db="EMBL/GenBank/DDBJ databases">
        <title>Host association and intracellularity evolved multiple times independently in the Rickettsiales.</title>
        <authorList>
            <person name="Castelli M."/>
            <person name="Nardi T."/>
            <person name="Gammuto L."/>
            <person name="Bellinzona G."/>
            <person name="Sabaneyeva E."/>
            <person name="Potekhin A."/>
            <person name="Serra V."/>
            <person name="Petroni G."/>
            <person name="Sassera D."/>
        </authorList>
    </citation>
    <scope>NUCLEOTIDE SEQUENCE</scope>
    <source>
        <strain evidence="3">USBL-36I1</strain>
    </source>
</reference>
<dbReference type="GO" id="GO:0016020">
    <property type="term" value="C:membrane"/>
    <property type="evidence" value="ECO:0007669"/>
    <property type="project" value="InterPro"/>
</dbReference>
<dbReference type="PRINTS" id="PR01805">
    <property type="entry name" value="VACJLIPOPROT"/>
</dbReference>
<dbReference type="AlphaFoldDB" id="A0AAE4VM04"/>
<comment type="caution">
    <text evidence="3">The sequence shown here is derived from an EMBL/GenBank/DDBJ whole genome shotgun (WGS) entry which is preliminary data.</text>
</comment>
<dbReference type="GO" id="GO:0120010">
    <property type="term" value="P:intermembrane phospholipid transfer"/>
    <property type="evidence" value="ECO:0007669"/>
    <property type="project" value="TreeGrafter"/>
</dbReference>
<keyword evidence="2" id="KW-0732">Signal</keyword>
<name>A0AAE4VM04_9RICK</name>
<dbReference type="InterPro" id="IPR007428">
    <property type="entry name" value="MlaA"/>
</dbReference>
<comment type="similarity">
    <text evidence="1">Belongs to the MlaA family.</text>
</comment>
<organism evidence="3 4">
    <name type="scientific">Lyticum sinuosum</name>
    <dbReference type="NCBI Taxonomy" id="1332059"/>
    <lineage>
        <taxon>Bacteria</taxon>
        <taxon>Pseudomonadati</taxon>
        <taxon>Pseudomonadota</taxon>
        <taxon>Alphaproteobacteria</taxon>
        <taxon>Rickettsiales</taxon>
        <taxon>Lyticum</taxon>
    </lineage>
</organism>
<dbReference type="PANTHER" id="PTHR30035">
    <property type="entry name" value="LIPOPROTEIN VACJ-RELATED"/>
    <property type="match status" value="1"/>
</dbReference>
<protein>
    <submittedName>
        <fullName evidence="3">VacJ family lipoprotein</fullName>
    </submittedName>
</protein>
<evidence type="ECO:0000256" key="2">
    <source>
        <dbReference type="ARBA" id="ARBA00022729"/>
    </source>
</evidence>